<feature type="transmembrane region" description="Helical" evidence="7">
    <location>
        <begin position="202"/>
        <end position="231"/>
    </location>
</feature>
<dbReference type="Proteomes" id="UP000199371">
    <property type="component" value="Unassembled WGS sequence"/>
</dbReference>
<dbReference type="PANTHER" id="PTHR32196">
    <property type="entry name" value="ABC TRANSPORTER PERMEASE PROTEIN YPHD-RELATED-RELATED"/>
    <property type="match status" value="1"/>
</dbReference>
<dbReference type="OrthoDB" id="5422926at2"/>
<dbReference type="AlphaFoldDB" id="A0A1H6L5M4"/>
<sequence>MMSLRYLPLWITAALLCLLFGIGGWQFDGFASLAVVSNLFSDNAFLLIVALGMTLVIISGGIDLSVGAVIALSGVATGLLISQYQWHPLTAFALIVPAAALFGALMGVLIHVYKLQPFIVTLAGMFLARGLATTLSEESIAIDHSFYDAIAEFGFALPGGGWVGASTMIFMVLLVLVIMLMHYSRFGACVYAIGGNSQSAQLMGVPVASTTIAIYALSSVLAALAGIVFTFYTFSGYALAGVGMELDAIAAVVIGGTLLTGGSGFVIGTVLGVLLMGVIQTYIIFDGSLSSWWTKIVIGLLLFGFIVLQKVLSRRTALTTVAGSTAHG</sequence>
<dbReference type="Pfam" id="PF02653">
    <property type="entry name" value="BPD_transp_2"/>
    <property type="match status" value="1"/>
</dbReference>
<name>A0A1H6L5M4_9GAMM</name>
<evidence type="ECO:0000256" key="2">
    <source>
        <dbReference type="ARBA" id="ARBA00007942"/>
    </source>
</evidence>
<dbReference type="PANTHER" id="PTHR32196:SF63">
    <property type="entry name" value="INNER MEMBRANE ABC TRANSPORTER PERMEASE PROTEIN YJFF"/>
    <property type="match status" value="1"/>
</dbReference>
<feature type="transmembrane region" description="Helical" evidence="7">
    <location>
        <begin position="265"/>
        <end position="285"/>
    </location>
</feature>
<evidence type="ECO:0000256" key="5">
    <source>
        <dbReference type="ARBA" id="ARBA00022989"/>
    </source>
</evidence>
<feature type="transmembrane region" description="Helical" evidence="7">
    <location>
        <begin position="65"/>
        <end position="84"/>
    </location>
</feature>
<accession>A0A1H6L5M4</accession>
<dbReference type="InterPro" id="IPR001851">
    <property type="entry name" value="ABC_transp_permease"/>
</dbReference>
<keyword evidence="3" id="KW-1003">Cell membrane</keyword>
<evidence type="ECO:0000256" key="7">
    <source>
        <dbReference type="SAM" id="Phobius"/>
    </source>
</evidence>
<keyword evidence="9" id="KW-1185">Reference proteome</keyword>
<comment type="subcellular location">
    <subcellularLocation>
        <location evidence="1">Cell inner membrane</location>
        <topology evidence="1">Multi-pass membrane protein</topology>
    </subcellularLocation>
</comment>
<feature type="transmembrane region" description="Helical" evidence="7">
    <location>
        <begin position="39"/>
        <end position="58"/>
    </location>
</feature>
<feature type="transmembrane region" description="Helical" evidence="7">
    <location>
        <begin position="90"/>
        <end position="110"/>
    </location>
</feature>
<evidence type="ECO:0000256" key="4">
    <source>
        <dbReference type="ARBA" id="ARBA00022692"/>
    </source>
</evidence>
<organism evidence="8 9">
    <name type="scientific">Rheinheimera pacifica</name>
    <dbReference type="NCBI Taxonomy" id="173990"/>
    <lineage>
        <taxon>Bacteria</taxon>
        <taxon>Pseudomonadati</taxon>
        <taxon>Pseudomonadota</taxon>
        <taxon>Gammaproteobacteria</taxon>
        <taxon>Chromatiales</taxon>
        <taxon>Chromatiaceae</taxon>
        <taxon>Rheinheimera</taxon>
    </lineage>
</organism>
<evidence type="ECO:0000256" key="1">
    <source>
        <dbReference type="ARBA" id="ARBA00004429"/>
    </source>
</evidence>
<dbReference type="NCBIfam" id="NF008630">
    <property type="entry name" value="PRK11618.1"/>
    <property type="match status" value="1"/>
</dbReference>
<dbReference type="STRING" id="173990.SAMN05660691_01666"/>
<evidence type="ECO:0000313" key="8">
    <source>
        <dbReference type="EMBL" id="SEH83499.1"/>
    </source>
</evidence>
<gene>
    <name evidence="8" type="ORF">SAMN05660691_01666</name>
</gene>
<evidence type="ECO:0000256" key="6">
    <source>
        <dbReference type="ARBA" id="ARBA00023136"/>
    </source>
</evidence>
<reference evidence="9" key="1">
    <citation type="submission" date="2016-10" db="EMBL/GenBank/DDBJ databases">
        <authorList>
            <person name="Varghese N."/>
            <person name="Submissions S."/>
        </authorList>
    </citation>
    <scope>NUCLEOTIDE SEQUENCE [LARGE SCALE GENOMIC DNA]</scope>
    <source>
        <strain evidence="9">DSM 17616</strain>
    </source>
</reference>
<feature type="transmembrane region" description="Helical" evidence="7">
    <location>
        <begin position="291"/>
        <end position="308"/>
    </location>
</feature>
<dbReference type="RefSeq" id="WP_092792229.1">
    <property type="nucleotide sequence ID" value="NZ_FNXF01000005.1"/>
</dbReference>
<dbReference type="CDD" id="cd06579">
    <property type="entry name" value="TM_PBP1_transp_AraH_like"/>
    <property type="match status" value="1"/>
</dbReference>
<evidence type="ECO:0000313" key="9">
    <source>
        <dbReference type="Proteomes" id="UP000199371"/>
    </source>
</evidence>
<keyword evidence="4 7" id="KW-0812">Transmembrane</keyword>
<feature type="transmembrane region" description="Helical" evidence="7">
    <location>
        <begin position="155"/>
        <end position="181"/>
    </location>
</feature>
<dbReference type="EMBL" id="FNXF01000005">
    <property type="protein sequence ID" value="SEH83499.1"/>
    <property type="molecule type" value="Genomic_DNA"/>
</dbReference>
<feature type="transmembrane region" description="Helical" evidence="7">
    <location>
        <begin position="117"/>
        <end position="135"/>
    </location>
</feature>
<dbReference type="GO" id="GO:0022857">
    <property type="term" value="F:transmembrane transporter activity"/>
    <property type="evidence" value="ECO:0007669"/>
    <property type="project" value="InterPro"/>
</dbReference>
<evidence type="ECO:0000256" key="3">
    <source>
        <dbReference type="ARBA" id="ARBA00022475"/>
    </source>
</evidence>
<keyword evidence="6 7" id="KW-0472">Membrane</keyword>
<feature type="transmembrane region" description="Helical" evidence="7">
    <location>
        <begin position="237"/>
        <end position="258"/>
    </location>
</feature>
<feature type="transmembrane region" description="Helical" evidence="7">
    <location>
        <begin position="7"/>
        <end position="27"/>
    </location>
</feature>
<proteinExistence type="inferred from homology"/>
<dbReference type="GO" id="GO:0005886">
    <property type="term" value="C:plasma membrane"/>
    <property type="evidence" value="ECO:0007669"/>
    <property type="project" value="UniProtKB-SubCell"/>
</dbReference>
<protein>
    <submittedName>
        <fullName evidence="8">Monosaccharide ABC transporter membrane protein, CUT2 family</fullName>
    </submittedName>
</protein>
<comment type="similarity">
    <text evidence="2">Belongs to the binding-protein-dependent transport system permease family. AraH/RbsC subfamily.</text>
</comment>
<keyword evidence="5 7" id="KW-1133">Transmembrane helix</keyword>